<protein>
    <submittedName>
        <fullName evidence="3">Cysteine hydrolase</fullName>
    </submittedName>
</protein>
<dbReference type="Proteomes" id="UP001316184">
    <property type="component" value="Chromosome"/>
</dbReference>
<gene>
    <name evidence="3" type="ORF">NQV15_15495</name>
</gene>
<evidence type="ECO:0000259" key="2">
    <source>
        <dbReference type="Pfam" id="PF00857"/>
    </source>
</evidence>
<dbReference type="CDD" id="cd00431">
    <property type="entry name" value="cysteine_hydrolases"/>
    <property type="match status" value="1"/>
</dbReference>
<keyword evidence="4" id="KW-1185">Reference proteome</keyword>
<evidence type="ECO:0000313" key="3">
    <source>
        <dbReference type="EMBL" id="UUP13239.1"/>
    </source>
</evidence>
<dbReference type="PANTHER" id="PTHR43540">
    <property type="entry name" value="PEROXYUREIDOACRYLATE/UREIDOACRYLATE AMIDOHYDROLASE-RELATED"/>
    <property type="match status" value="1"/>
</dbReference>
<dbReference type="InterPro" id="IPR000868">
    <property type="entry name" value="Isochorismatase-like_dom"/>
</dbReference>
<evidence type="ECO:0000313" key="4">
    <source>
        <dbReference type="Proteomes" id="UP001316184"/>
    </source>
</evidence>
<evidence type="ECO:0000256" key="1">
    <source>
        <dbReference type="ARBA" id="ARBA00022801"/>
    </source>
</evidence>
<dbReference type="GO" id="GO:0016787">
    <property type="term" value="F:hydrolase activity"/>
    <property type="evidence" value="ECO:0007669"/>
    <property type="project" value="UniProtKB-KW"/>
</dbReference>
<proteinExistence type="predicted"/>
<keyword evidence="1 3" id="KW-0378">Hydrolase</keyword>
<feature type="domain" description="Isochorismatase-like" evidence="2">
    <location>
        <begin position="8"/>
        <end position="193"/>
    </location>
</feature>
<dbReference type="RefSeq" id="WP_232400520.1">
    <property type="nucleotide sequence ID" value="NZ_CP102173.1"/>
</dbReference>
<dbReference type="Pfam" id="PF00857">
    <property type="entry name" value="Isochorismatase"/>
    <property type="match status" value="1"/>
</dbReference>
<dbReference type="SUPFAM" id="SSF52499">
    <property type="entry name" value="Isochorismatase-like hydrolases"/>
    <property type="match status" value="1"/>
</dbReference>
<dbReference type="Gene3D" id="3.40.50.850">
    <property type="entry name" value="Isochorismatase-like"/>
    <property type="match status" value="1"/>
</dbReference>
<dbReference type="InterPro" id="IPR036380">
    <property type="entry name" value="Isochorismatase-like_sf"/>
</dbReference>
<sequence length="201" mass="21607">MTLTRDASALLVIDMQNGFLDPKGSMAAIGMPTDQLQPSIEGTQRLIEAARAAGVPVIFTRYQYMAGYADGGILPNELVPAMRDADALLAGSWDADVADAVAPLDGEVIIDKARPSSFYGTQLEPVLTGLGVRNLVLCGVTTNICVETTARDAGQRDYRVHVVADACAEFEQARHDHALNTIGFTFGWVNTVDEVVQAWRP</sequence>
<name>A0ABY5M813_9ACTN</name>
<dbReference type="InterPro" id="IPR050272">
    <property type="entry name" value="Isochorismatase-like_hydrls"/>
</dbReference>
<organism evidence="3 4">
    <name type="scientific">Aeromicrobium wangtongii</name>
    <dbReference type="NCBI Taxonomy" id="2969247"/>
    <lineage>
        <taxon>Bacteria</taxon>
        <taxon>Bacillati</taxon>
        <taxon>Actinomycetota</taxon>
        <taxon>Actinomycetes</taxon>
        <taxon>Propionibacteriales</taxon>
        <taxon>Nocardioidaceae</taxon>
        <taxon>Aeromicrobium</taxon>
    </lineage>
</organism>
<dbReference type="EMBL" id="CP102173">
    <property type="protein sequence ID" value="UUP13239.1"/>
    <property type="molecule type" value="Genomic_DNA"/>
</dbReference>
<reference evidence="3 4" key="1">
    <citation type="submission" date="2022-08" db="EMBL/GenBank/DDBJ databases">
        <title>novel species in genus Aeromicrobium.</title>
        <authorList>
            <person name="Ye L."/>
        </authorList>
    </citation>
    <scope>NUCLEOTIDE SEQUENCE [LARGE SCALE GENOMIC DNA]</scope>
    <source>
        <strain evidence="4">zg-Y1379</strain>
    </source>
</reference>
<accession>A0ABY5M813</accession>